<evidence type="ECO:0000256" key="1">
    <source>
        <dbReference type="SAM" id="MobiDB-lite"/>
    </source>
</evidence>
<comment type="caution">
    <text evidence="2">The sequence shown here is derived from an EMBL/GenBank/DDBJ whole genome shotgun (WGS) entry which is preliminary data.</text>
</comment>
<protein>
    <recommendedName>
        <fullName evidence="4">PDZ domain-containing protein</fullName>
    </recommendedName>
</protein>
<organism evidence="2 3">
    <name type="scientific">Candidatus Lambdaproteobacteria bacterium RIFOXYD2_FULL_56_26</name>
    <dbReference type="NCBI Taxonomy" id="1817773"/>
    <lineage>
        <taxon>Bacteria</taxon>
        <taxon>Pseudomonadati</taxon>
        <taxon>Pseudomonadota</taxon>
        <taxon>Candidatus Lambdaproteobacteria</taxon>
    </lineage>
</organism>
<dbReference type="InterPro" id="IPR036034">
    <property type="entry name" value="PDZ_sf"/>
</dbReference>
<dbReference type="Proteomes" id="UP000177583">
    <property type="component" value="Unassembled WGS sequence"/>
</dbReference>
<sequence length="320" mass="34927">MDLNPWLLQLRHRWNLPLALQWTNLGLGLGLCLLSGLLVGNLLQTALPAPKSAPPRYSPPAELKGDEAQPFSKFEASITYNLFGVELGQEPTAPKDNQEPQGDLSSLLSQLELKGVYQGQPKLAVLVDRQTGQQRVLAEQEVSDEPEFHQGLKVVAIEGDLDGARVKLALGTKEAWLEMNRSGSSSGPVTSASRGNDAEGASPQPSKAASTNGKDFYVSSEEVDSQLNNLPTLLNQARVVPYFGENGKTHEGYMIKAIDSGSLYEKLGLQNNDVIQRINGDAIDSPEKAFNMLKMLRNERQITLNLKRGGEAKTLVYHIN</sequence>
<reference evidence="2 3" key="1">
    <citation type="journal article" date="2016" name="Nat. Commun.">
        <title>Thousands of microbial genomes shed light on interconnected biogeochemical processes in an aquifer system.</title>
        <authorList>
            <person name="Anantharaman K."/>
            <person name="Brown C.T."/>
            <person name="Hug L.A."/>
            <person name="Sharon I."/>
            <person name="Castelle C.J."/>
            <person name="Probst A.J."/>
            <person name="Thomas B.C."/>
            <person name="Singh A."/>
            <person name="Wilkins M.J."/>
            <person name="Karaoz U."/>
            <person name="Brodie E.L."/>
            <person name="Williams K.H."/>
            <person name="Hubbard S.S."/>
            <person name="Banfield J.F."/>
        </authorList>
    </citation>
    <scope>NUCLEOTIDE SEQUENCE [LARGE SCALE GENOMIC DNA]</scope>
</reference>
<evidence type="ECO:0000313" key="3">
    <source>
        <dbReference type="Proteomes" id="UP000177583"/>
    </source>
</evidence>
<gene>
    <name evidence="2" type="ORF">A2557_02250</name>
</gene>
<evidence type="ECO:0008006" key="4">
    <source>
        <dbReference type="Google" id="ProtNLM"/>
    </source>
</evidence>
<proteinExistence type="predicted"/>
<accession>A0A1F6GYV2</accession>
<dbReference type="AlphaFoldDB" id="A0A1F6GYV2"/>
<evidence type="ECO:0000313" key="2">
    <source>
        <dbReference type="EMBL" id="OGH03325.1"/>
    </source>
</evidence>
<feature type="compositionally biased region" description="Low complexity" evidence="1">
    <location>
        <begin position="182"/>
        <end position="195"/>
    </location>
</feature>
<feature type="compositionally biased region" description="Polar residues" evidence="1">
    <location>
        <begin position="203"/>
        <end position="212"/>
    </location>
</feature>
<dbReference type="EMBL" id="MFNF01000017">
    <property type="protein sequence ID" value="OGH03325.1"/>
    <property type="molecule type" value="Genomic_DNA"/>
</dbReference>
<dbReference type="SUPFAM" id="SSF50156">
    <property type="entry name" value="PDZ domain-like"/>
    <property type="match status" value="1"/>
</dbReference>
<dbReference type="Gene3D" id="2.30.42.10">
    <property type="match status" value="1"/>
</dbReference>
<feature type="region of interest" description="Disordered" evidence="1">
    <location>
        <begin position="179"/>
        <end position="212"/>
    </location>
</feature>
<name>A0A1F6GYV2_9PROT</name>